<keyword evidence="2 4" id="KW-0548">Nucleotidyltransferase</keyword>
<dbReference type="EMBL" id="JADINA010000032">
    <property type="protein sequence ID" value="MBO8426665.1"/>
    <property type="molecule type" value="Genomic_DNA"/>
</dbReference>
<dbReference type="Proteomes" id="UP000823634">
    <property type="component" value="Unassembled WGS sequence"/>
</dbReference>
<reference evidence="4" key="2">
    <citation type="journal article" date="2021" name="PeerJ">
        <title>Extensive microbial diversity within the chicken gut microbiome revealed by metagenomics and culture.</title>
        <authorList>
            <person name="Gilroy R."/>
            <person name="Ravi A."/>
            <person name="Getino M."/>
            <person name="Pursley I."/>
            <person name="Horton D.L."/>
            <person name="Alikhan N.F."/>
            <person name="Baker D."/>
            <person name="Gharbi K."/>
            <person name="Hall N."/>
            <person name="Watson M."/>
            <person name="Adriaenssens E.M."/>
            <person name="Foster-Nyarko E."/>
            <person name="Jarju S."/>
            <person name="Secka A."/>
            <person name="Antonio M."/>
            <person name="Oren A."/>
            <person name="Chaudhuri R.R."/>
            <person name="La Ragione R."/>
            <person name="Hildebrand F."/>
            <person name="Pallen M.J."/>
        </authorList>
    </citation>
    <scope>NUCLEOTIDE SEQUENCE</scope>
    <source>
        <strain evidence="4">17113</strain>
    </source>
</reference>
<gene>
    <name evidence="4" type="ORF">IAC61_05055</name>
</gene>
<keyword evidence="1" id="KW-0808">Transferase</keyword>
<reference evidence="4" key="1">
    <citation type="submission" date="2020-10" db="EMBL/GenBank/DDBJ databases">
        <authorList>
            <person name="Gilroy R."/>
        </authorList>
    </citation>
    <scope>NUCLEOTIDE SEQUENCE</scope>
    <source>
        <strain evidence="4">17113</strain>
    </source>
</reference>
<proteinExistence type="predicted"/>
<dbReference type="PANTHER" id="PTHR32125:SF4">
    <property type="entry name" value="2-C-METHYL-D-ERYTHRITOL 4-PHOSPHATE CYTIDYLYLTRANSFERASE, CHLOROPLASTIC"/>
    <property type="match status" value="1"/>
</dbReference>
<comment type="caution">
    <text evidence="4">The sequence shown here is derived from an EMBL/GenBank/DDBJ whole genome shotgun (WGS) entry which is preliminary data.</text>
</comment>
<evidence type="ECO:0000256" key="1">
    <source>
        <dbReference type="ARBA" id="ARBA00022679"/>
    </source>
</evidence>
<accession>A0A9D9GTH8</accession>
<dbReference type="InterPro" id="IPR050088">
    <property type="entry name" value="IspD/TarI_cytidylyltransf_bact"/>
</dbReference>
<organism evidence="4 5">
    <name type="scientific">Candidatus Alloenteromonas pullistercoris</name>
    <dbReference type="NCBI Taxonomy" id="2840785"/>
    <lineage>
        <taxon>Bacteria</taxon>
        <taxon>Bacillati</taxon>
        <taxon>Bacillota</taxon>
        <taxon>Bacillota incertae sedis</taxon>
        <taxon>Candidatus Alloenteromonas</taxon>
    </lineage>
</organism>
<dbReference type="CDD" id="cd02516">
    <property type="entry name" value="CDP-ME_synthetase"/>
    <property type="match status" value="1"/>
</dbReference>
<dbReference type="Pfam" id="PF01128">
    <property type="entry name" value="IspD"/>
    <property type="match status" value="1"/>
</dbReference>
<keyword evidence="3" id="KW-0414">Isoprene biosynthesis</keyword>
<dbReference type="InterPro" id="IPR029044">
    <property type="entry name" value="Nucleotide-diphossugar_trans"/>
</dbReference>
<dbReference type="InterPro" id="IPR034683">
    <property type="entry name" value="IspD/TarI"/>
</dbReference>
<dbReference type="GO" id="GO:0008299">
    <property type="term" value="P:isoprenoid biosynthetic process"/>
    <property type="evidence" value="ECO:0007669"/>
    <property type="project" value="UniProtKB-KW"/>
</dbReference>
<evidence type="ECO:0000256" key="2">
    <source>
        <dbReference type="ARBA" id="ARBA00022695"/>
    </source>
</evidence>
<evidence type="ECO:0000313" key="4">
    <source>
        <dbReference type="EMBL" id="MBO8426665.1"/>
    </source>
</evidence>
<dbReference type="PANTHER" id="PTHR32125">
    <property type="entry name" value="2-C-METHYL-D-ERYTHRITOL 4-PHOSPHATE CYTIDYLYLTRANSFERASE, CHLOROPLASTIC"/>
    <property type="match status" value="1"/>
</dbReference>
<sequence length="223" mass="24737">MGKRVYAILPLGGKGRRFDSETPKQLLPFAGKPLFRHPFDVLAKRKDVRCIVLAVLSGYEAMVADAINGFDNGKDIVFVPGGESRFESVKNAIMALDGEGIALIHDGDRPFLSDELIDRCLESADKEGSGVAAIKSTDSLIEVKDGTRYLERECIYRVQTPQCFDLKSLQNAYGLVGNKQFKDEGSLYLSAYGRLSLVEGDGRNVKIDVREDAKLYFGENYER</sequence>
<dbReference type="Gene3D" id="3.90.550.10">
    <property type="entry name" value="Spore Coat Polysaccharide Biosynthesis Protein SpsA, Chain A"/>
    <property type="match status" value="1"/>
</dbReference>
<evidence type="ECO:0000256" key="3">
    <source>
        <dbReference type="ARBA" id="ARBA00023229"/>
    </source>
</evidence>
<dbReference type="AlphaFoldDB" id="A0A9D9GTH8"/>
<dbReference type="GO" id="GO:0050518">
    <property type="term" value="F:2-C-methyl-D-erythritol 4-phosphate cytidylyltransferase activity"/>
    <property type="evidence" value="ECO:0007669"/>
    <property type="project" value="TreeGrafter"/>
</dbReference>
<protein>
    <submittedName>
        <fullName evidence="4">2-C-methyl-D-erythritol 4-phosphate cytidylyltransferase</fullName>
    </submittedName>
</protein>
<name>A0A9D9GTH8_9FIRM</name>
<dbReference type="SUPFAM" id="SSF53448">
    <property type="entry name" value="Nucleotide-diphospho-sugar transferases"/>
    <property type="match status" value="1"/>
</dbReference>
<evidence type="ECO:0000313" key="5">
    <source>
        <dbReference type="Proteomes" id="UP000823634"/>
    </source>
</evidence>